<evidence type="ECO:0000256" key="4">
    <source>
        <dbReference type="PROSITE-ProRule" id="PRU00335"/>
    </source>
</evidence>
<proteinExistence type="predicted"/>
<gene>
    <name evidence="6" type="ORF">AVDCRST_MAG67-2288</name>
</gene>
<dbReference type="EMBL" id="CADCVQ010000087">
    <property type="protein sequence ID" value="CAA9503054.1"/>
    <property type="molecule type" value="Genomic_DNA"/>
</dbReference>
<dbReference type="PRINTS" id="PR00455">
    <property type="entry name" value="HTHTETR"/>
</dbReference>
<keyword evidence="2 4" id="KW-0238">DNA-binding</keyword>
<keyword evidence="1" id="KW-0805">Transcription regulation</keyword>
<evidence type="ECO:0000256" key="2">
    <source>
        <dbReference type="ARBA" id="ARBA00023125"/>
    </source>
</evidence>
<dbReference type="InterPro" id="IPR001647">
    <property type="entry name" value="HTH_TetR"/>
</dbReference>
<dbReference type="InterPro" id="IPR011075">
    <property type="entry name" value="TetR_C"/>
</dbReference>
<evidence type="ECO:0000313" key="6">
    <source>
        <dbReference type="EMBL" id="CAA9503054.1"/>
    </source>
</evidence>
<dbReference type="PANTHER" id="PTHR47506">
    <property type="entry name" value="TRANSCRIPTIONAL REGULATORY PROTEIN"/>
    <property type="match status" value="1"/>
</dbReference>
<sequence>MRAAIIETAAALMYQRGVRATSLNDILEATGSGKSQLYHYFAGRSELLAAVVEYQLQDILGDQASYELDTWKGLRAWLDSLVARQQEQGFSGCPLGSLVAELLTEDDRLRDTVAAAFARWESALQLALERMRETGRLGRSAQHAALARNLLAAIQGGYLLSSVHQDAHPMREALDAAYEQLRAAR</sequence>
<feature type="DNA-binding region" description="H-T-H motif" evidence="4">
    <location>
        <begin position="22"/>
        <end position="41"/>
    </location>
</feature>
<dbReference type="AlphaFoldDB" id="A0A6J4SR73"/>
<dbReference type="GO" id="GO:0003677">
    <property type="term" value="F:DNA binding"/>
    <property type="evidence" value="ECO:0007669"/>
    <property type="project" value="UniProtKB-UniRule"/>
</dbReference>
<evidence type="ECO:0000256" key="1">
    <source>
        <dbReference type="ARBA" id="ARBA00023015"/>
    </source>
</evidence>
<organism evidence="6">
    <name type="scientific">uncultured Solirubrobacteraceae bacterium</name>
    <dbReference type="NCBI Taxonomy" id="1162706"/>
    <lineage>
        <taxon>Bacteria</taxon>
        <taxon>Bacillati</taxon>
        <taxon>Actinomycetota</taxon>
        <taxon>Thermoleophilia</taxon>
        <taxon>Solirubrobacterales</taxon>
        <taxon>Solirubrobacteraceae</taxon>
        <taxon>environmental samples</taxon>
    </lineage>
</organism>
<dbReference type="Pfam" id="PF00440">
    <property type="entry name" value="TetR_N"/>
    <property type="match status" value="1"/>
</dbReference>
<dbReference type="PROSITE" id="PS50977">
    <property type="entry name" value="HTH_TETR_2"/>
    <property type="match status" value="1"/>
</dbReference>
<name>A0A6J4SR73_9ACTN</name>
<dbReference type="InterPro" id="IPR009057">
    <property type="entry name" value="Homeodomain-like_sf"/>
</dbReference>
<feature type="domain" description="HTH tetR-type" evidence="5">
    <location>
        <begin position="1"/>
        <end position="59"/>
    </location>
</feature>
<dbReference type="Pfam" id="PF16925">
    <property type="entry name" value="TetR_C_13"/>
    <property type="match status" value="1"/>
</dbReference>
<dbReference type="SUPFAM" id="SSF46689">
    <property type="entry name" value="Homeodomain-like"/>
    <property type="match status" value="1"/>
</dbReference>
<dbReference type="Gene3D" id="1.10.357.10">
    <property type="entry name" value="Tetracycline Repressor, domain 2"/>
    <property type="match status" value="1"/>
</dbReference>
<reference evidence="6" key="1">
    <citation type="submission" date="2020-02" db="EMBL/GenBank/DDBJ databases">
        <authorList>
            <person name="Meier V. D."/>
        </authorList>
    </citation>
    <scope>NUCLEOTIDE SEQUENCE</scope>
    <source>
        <strain evidence="6">AVDCRST_MAG67</strain>
    </source>
</reference>
<keyword evidence="3" id="KW-0804">Transcription</keyword>
<protein>
    <recommendedName>
        <fullName evidence="5">HTH tetR-type domain-containing protein</fullName>
    </recommendedName>
</protein>
<dbReference type="SUPFAM" id="SSF48498">
    <property type="entry name" value="Tetracyclin repressor-like, C-terminal domain"/>
    <property type="match status" value="1"/>
</dbReference>
<dbReference type="PANTHER" id="PTHR47506:SF3">
    <property type="entry name" value="HTH-TYPE TRANSCRIPTIONAL REGULATOR LMRA"/>
    <property type="match status" value="1"/>
</dbReference>
<evidence type="ECO:0000256" key="3">
    <source>
        <dbReference type="ARBA" id="ARBA00023163"/>
    </source>
</evidence>
<evidence type="ECO:0000259" key="5">
    <source>
        <dbReference type="PROSITE" id="PS50977"/>
    </source>
</evidence>
<dbReference type="InterPro" id="IPR036271">
    <property type="entry name" value="Tet_transcr_reg_TetR-rel_C_sf"/>
</dbReference>
<accession>A0A6J4SR73</accession>